<dbReference type="EC" id="3.1.4.52" evidence="5"/>
<feature type="domain" description="GGDEF" evidence="4">
    <location>
        <begin position="453"/>
        <end position="586"/>
    </location>
</feature>
<dbReference type="InterPro" id="IPR000160">
    <property type="entry name" value="GGDEF_dom"/>
</dbReference>
<dbReference type="SMART" id="SM00052">
    <property type="entry name" value="EAL"/>
    <property type="match status" value="1"/>
</dbReference>
<dbReference type="Pfam" id="PF00990">
    <property type="entry name" value="GGDEF"/>
    <property type="match status" value="1"/>
</dbReference>
<dbReference type="PANTHER" id="PTHR33121">
    <property type="entry name" value="CYCLIC DI-GMP PHOSPHODIESTERASE PDEF"/>
    <property type="match status" value="1"/>
</dbReference>
<accession>A0A162R609</accession>
<dbReference type="InterPro" id="IPR050706">
    <property type="entry name" value="Cyclic-di-GMP_PDE-like"/>
</dbReference>
<dbReference type="SMART" id="SM00267">
    <property type="entry name" value="GGDEF"/>
    <property type="match status" value="1"/>
</dbReference>
<dbReference type="Gene3D" id="1.10.287.950">
    <property type="entry name" value="Methyl-accepting chemotaxis protein"/>
    <property type="match status" value="1"/>
</dbReference>
<dbReference type="PANTHER" id="PTHR33121:SF71">
    <property type="entry name" value="OXYGEN SENSOR PROTEIN DOSP"/>
    <property type="match status" value="1"/>
</dbReference>
<gene>
    <name evidence="5" type="primary">gmr_4</name>
    <name evidence="5" type="ORF">CLMAG_49720</name>
</gene>
<dbReference type="STRING" id="1121326.CLMAG_49720"/>
<evidence type="ECO:0000313" key="5">
    <source>
        <dbReference type="EMBL" id="KZL89483.1"/>
    </source>
</evidence>
<evidence type="ECO:0000259" key="4">
    <source>
        <dbReference type="PROSITE" id="PS50887"/>
    </source>
</evidence>
<sequence>MGNSKKRMKTTIVNKYKLIYTPLFIGLIAIFIISTISYYTSKSLLLTQMKQNGISLAKQTVLQVQGNADSLEMVNKMIEEKIRAVGKVVIMNQKNLNNDLLKKMANDLDVCEIDWYSPEGTIIYTNIDSYLGWKSPKDHPVENFRISGKNEYMEEIRMDTESFNYKKYGYLRNSDGTFIQIGISANAVKSLTRKFDYQTLVEKLSPGENVLHVTFVDKNLKAIADSNIKDIGTVYDKDKEQEMEEALKGMISTKDSSYKKVDTKALTIYVPVVHNGEISNVLVLSLSTEKVYYSIYMLSIKSSIIAIIMILMLLWVKNKNIIKPVKELDKCINQIDIEKNIQYRLSLSESDTFFGVASSINNILDKTSSYFYQLREHQEELQASNEEILATYQQLAASEEELRAQYDEIQSYTEKLESLRGELEHIAYHDSLTNLPNRRMFVKKLEEGISENKYGAVMLLDVDNFKGINDTLGHLYGDKVLKKVAEELEYIKDEKMFVSRFGGDEFLILIEGEKDIALIENYAKQIMNIFKNKLIIEGQETYLSCSMGITLYPFDSYKVSKLLINADMAMYRVKNIGKNNYMFFNEEMTEKLQEKIKVENILRESIKKDELKLLYQPQVCTFTGKIVGFEALLRLKNEHISPAQFIPIAEETGLIVEIGRWVTKEAVKQISIWKNKCLDITPISINFSAKQLNDLNYIEFLENTLKESHVEAKYIDIEITESIFLDKKKENIAFINRLKSLGVKIALDDFGTGYSSLSYLTFLPVDKIKLDKSLNDKFLELENIKVMDSLISLANSLNLEVVAEGIEDVVQYKRLKTAGCNYIQGYLFSKPLEVEEAEKVYNDNFLEKLIKISKN</sequence>
<evidence type="ECO:0000256" key="2">
    <source>
        <dbReference type="SAM" id="Phobius"/>
    </source>
</evidence>
<dbReference type="PATRIC" id="fig|1121326.3.peg.5037"/>
<evidence type="ECO:0000259" key="3">
    <source>
        <dbReference type="PROSITE" id="PS50883"/>
    </source>
</evidence>
<feature type="domain" description="EAL" evidence="3">
    <location>
        <begin position="595"/>
        <end position="845"/>
    </location>
</feature>
<dbReference type="Pfam" id="PF00563">
    <property type="entry name" value="EAL"/>
    <property type="match status" value="1"/>
</dbReference>
<dbReference type="PROSITE" id="PS50883">
    <property type="entry name" value="EAL"/>
    <property type="match status" value="1"/>
</dbReference>
<dbReference type="CDD" id="cd01948">
    <property type="entry name" value="EAL"/>
    <property type="match status" value="1"/>
</dbReference>
<keyword evidence="2" id="KW-0472">Membrane</keyword>
<dbReference type="InterPro" id="IPR001633">
    <property type="entry name" value="EAL_dom"/>
</dbReference>
<dbReference type="AlphaFoldDB" id="A0A162R609"/>
<keyword evidence="5" id="KW-0378">Hydrolase</keyword>
<dbReference type="Gene3D" id="3.20.20.450">
    <property type="entry name" value="EAL domain"/>
    <property type="match status" value="1"/>
</dbReference>
<evidence type="ECO:0000313" key="6">
    <source>
        <dbReference type="Proteomes" id="UP000076603"/>
    </source>
</evidence>
<comment type="caution">
    <text evidence="5">The sequence shown here is derived from an EMBL/GenBank/DDBJ whole genome shotgun (WGS) entry which is preliminary data.</text>
</comment>
<name>A0A162R609_9CLOT</name>
<dbReference type="SUPFAM" id="SSF103190">
    <property type="entry name" value="Sensory domain-like"/>
    <property type="match status" value="1"/>
</dbReference>
<keyword evidence="1" id="KW-0175">Coiled coil</keyword>
<organism evidence="5 6">
    <name type="scientific">Clostridium magnum DSM 2767</name>
    <dbReference type="NCBI Taxonomy" id="1121326"/>
    <lineage>
        <taxon>Bacteria</taxon>
        <taxon>Bacillati</taxon>
        <taxon>Bacillota</taxon>
        <taxon>Clostridia</taxon>
        <taxon>Eubacteriales</taxon>
        <taxon>Clostridiaceae</taxon>
        <taxon>Clostridium</taxon>
    </lineage>
</organism>
<reference evidence="5 6" key="1">
    <citation type="submission" date="2016-04" db="EMBL/GenBank/DDBJ databases">
        <title>Genome sequence of Clostridium magnum DSM 2767.</title>
        <authorList>
            <person name="Poehlein A."/>
            <person name="Uhlig R."/>
            <person name="Fischer R."/>
            <person name="Bahl H."/>
            <person name="Daniel R."/>
        </authorList>
    </citation>
    <scope>NUCLEOTIDE SEQUENCE [LARGE SCALE GENOMIC DNA]</scope>
    <source>
        <strain evidence="5 6">DSM 2767</strain>
    </source>
</reference>
<keyword evidence="2" id="KW-1133">Transmembrane helix</keyword>
<protein>
    <submittedName>
        <fullName evidence="5">Cyclic di-GMP phosphodiesterase Gmr</fullName>
        <ecNumber evidence="5">3.1.4.52</ecNumber>
    </submittedName>
</protein>
<dbReference type="InterPro" id="IPR043128">
    <property type="entry name" value="Rev_trsase/Diguanyl_cyclase"/>
</dbReference>
<dbReference type="GO" id="GO:0071111">
    <property type="term" value="F:cyclic-guanylate-specific phosphodiesterase activity"/>
    <property type="evidence" value="ECO:0007669"/>
    <property type="project" value="UniProtKB-EC"/>
</dbReference>
<dbReference type="Gene3D" id="3.30.450.20">
    <property type="entry name" value="PAS domain"/>
    <property type="match status" value="1"/>
</dbReference>
<dbReference type="Proteomes" id="UP000076603">
    <property type="component" value="Unassembled WGS sequence"/>
</dbReference>
<keyword evidence="6" id="KW-1185">Reference proteome</keyword>
<dbReference type="Gene3D" id="3.30.70.270">
    <property type="match status" value="1"/>
</dbReference>
<dbReference type="InterPro" id="IPR029151">
    <property type="entry name" value="Sensor-like_sf"/>
</dbReference>
<dbReference type="NCBIfam" id="TIGR00254">
    <property type="entry name" value="GGDEF"/>
    <property type="match status" value="1"/>
</dbReference>
<keyword evidence="2" id="KW-0812">Transmembrane</keyword>
<dbReference type="PROSITE" id="PS50887">
    <property type="entry name" value="GGDEF"/>
    <property type="match status" value="1"/>
</dbReference>
<dbReference type="InterPro" id="IPR035919">
    <property type="entry name" value="EAL_sf"/>
</dbReference>
<dbReference type="CDD" id="cd01949">
    <property type="entry name" value="GGDEF"/>
    <property type="match status" value="1"/>
</dbReference>
<dbReference type="RefSeq" id="WP_066628463.1">
    <property type="nucleotide sequence ID" value="NZ_FQXL01000053.1"/>
</dbReference>
<dbReference type="EMBL" id="LWAE01000008">
    <property type="protein sequence ID" value="KZL89483.1"/>
    <property type="molecule type" value="Genomic_DNA"/>
</dbReference>
<feature type="coiled-coil region" evidence="1">
    <location>
        <begin position="374"/>
        <end position="422"/>
    </location>
</feature>
<proteinExistence type="predicted"/>
<feature type="transmembrane region" description="Helical" evidence="2">
    <location>
        <begin position="20"/>
        <end position="39"/>
    </location>
</feature>
<dbReference type="SUPFAM" id="SSF141868">
    <property type="entry name" value="EAL domain-like"/>
    <property type="match status" value="1"/>
</dbReference>
<evidence type="ECO:0000256" key="1">
    <source>
        <dbReference type="SAM" id="Coils"/>
    </source>
</evidence>
<dbReference type="SUPFAM" id="SSF55073">
    <property type="entry name" value="Nucleotide cyclase"/>
    <property type="match status" value="1"/>
</dbReference>
<dbReference type="InterPro" id="IPR029787">
    <property type="entry name" value="Nucleotide_cyclase"/>
</dbReference>